<name>A0A2Z2M416_THEGO</name>
<comment type="similarity">
    <text evidence="1 4">Belongs to the eukaryotic ribosomal protein eL33 family.</text>
</comment>
<dbReference type="Pfam" id="PF01247">
    <property type="entry name" value="Ribosomal_L35Ae"/>
    <property type="match status" value="1"/>
</dbReference>
<evidence type="ECO:0000256" key="3">
    <source>
        <dbReference type="ARBA" id="ARBA00023274"/>
    </source>
</evidence>
<dbReference type="PROSITE" id="PS01105">
    <property type="entry name" value="RIBOSOMAL_L35AE"/>
    <property type="match status" value="1"/>
</dbReference>
<reference evidence="5 6" key="1">
    <citation type="submission" date="2016-03" db="EMBL/GenBank/DDBJ databases">
        <title>Complete genome sequence of Thermococcus gorgonarius.</title>
        <authorList>
            <person name="Oger P.M."/>
        </authorList>
    </citation>
    <scope>NUCLEOTIDE SEQUENCE [LARGE SCALE GENOMIC DNA]</scope>
    <source>
        <strain evidence="5 6">W-12</strain>
    </source>
</reference>
<organism evidence="5 6">
    <name type="scientific">Thermococcus gorgonarius</name>
    <dbReference type="NCBI Taxonomy" id="71997"/>
    <lineage>
        <taxon>Archaea</taxon>
        <taxon>Methanobacteriati</taxon>
        <taxon>Methanobacteriota</taxon>
        <taxon>Thermococci</taxon>
        <taxon>Thermococcales</taxon>
        <taxon>Thermococcaceae</taxon>
        <taxon>Thermococcus</taxon>
    </lineage>
</organism>
<dbReference type="HAMAP" id="MF_00573">
    <property type="entry name" value="Ribosomal_eL33"/>
    <property type="match status" value="1"/>
</dbReference>
<protein>
    <recommendedName>
        <fullName evidence="4">Large ribosomal subunit protein eL33</fullName>
    </recommendedName>
</protein>
<evidence type="ECO:0000313" key="5">
    <source>
        <dbReference type="EMBL" id="ASJ00507.1"/>
    </source>
</evidence>
<dbReference type="SUPFAM" id="SSF50447">
    <property type="entry name" value="Translation proteins"/>
    <property type="match status" value="1"/>
</dbReference>
<keyword evidence="3 4" id="KW-0687">Ribonucleoprotein</keyword>
<dbReference type="GO" id="GO:0006412">
    <property type="term" value="P:translation"/>
    <property type="evidence" value="ECO:0007669"/>
    <property type="project" value="UniProtKB-UniRule"/>
</dbReference>
<proteinExistence type="inferred from homology"/>
<keyword evidence="6" id="KW-1185">Reference proteome</keyword>
<dbReference type="InterPro" id="IPR018266">
    <property type="entry name" value="Ribosomal_eL33_CS"/>
</dbReference>
<evidence type="ECO:0000256" key="2">
    <source>
        <dbReference type="ARBA" id="ARBA00022980"/>
    </source>
</evidence>
<dbReference type="GO" id="GO:0003735">
    <property type="term" value="F:structural constituent of ribosome"/>
    <property type="evidence" value="ECO:0007669"/>
    <property type="project" value="InterPro"/>
</dbReference>
<dbReference type="InterPro" id="IPR038661">
    <property type="entry name" value="Ribosomal_eL33_sf"/>
</dbReference>
<keyword evidence="2 4" id="KW-0689">Ribosomal protein</keyword>
<dbReference type="OrthoDB" id="14403at2157"/>
<evidence type="ECO:0000256" key="4">
    <source>
        <dbReference type="HAMAP-Rule" id="MF_00573"/>
    </source>
</evidence>
<dbReference type="Proteomes" id="UP000250134">
    <property type="component" value="Chromosome"/>
</dbReference>
<dbReference type="NCBIfam" id="NF003326">
    <property type="entry name" value="PRK04337.1"/>
    <property type="match status" value="1"/>
</dbReference>
<dbReference type="RefSeq" id="WP_088884846.1">
    <property type="nucleotide sequence ID" value="NZ_CP014855.1"/>
</dbReference>
<dbReference type="GO" id="GO:1990904">
    <property type="term" value="C:ribonucleoprotein complex"/>
    <property type="evidence" value="ECO:0007669"/>
    <property type="project" value="UniProtKB-KW"/>
</dbReference>
<sequence length="87" mass="9549">MALKAVVLSYAGSHEHQHNHYMILKPLGIDDRGSAARLIGRKVVWRTPTGRKMKGKIVRTHGNGGEVKAYFNPGLPGQALGDYVEIL</sequence>
<accession>A0A2Z2M416</accession>
<dbReference type="AlphaFoldDB" id="A0A2Z2M416"/>
<dbReference type="GeneID" id="33331473"/>
<dbReference type="InterPro" id="IPR001780">
    <property type="entry name" value="Ribosomal_eL33"/>
</dbReference>
<dbReference type="EMBL" id="CP014855">
    <property type="protein sequence ID" value="ASJ00507.1"/>
    <property type="molecule type" value="Genomic_DNA"/>
</dbReference>
<evidence type="ECO:0000313" key="6">
    <source>
        <dbReference type="Proteomes" id="UP000250134"/>
    </source>
</evidence>
<evidence type="ECO:0000256" key="1">
    <source>
        <dbReference type="ARBA" id="ARBA00009269"/>
    </source>
</evidence>
<gene>
    <name evidence="4" type="primary">rpl35ae</name>
    <name evidence="5" type="ORF">A3K92_02950</name>
</gene>
<dbReference type="GO" id="GO:0005840">
    <property type="term" value="C:ribosome"/>
    <property type="evidence" value="ECO:0007669"/>
    <property type="project" value="UniProtKB-KW"/>
</dbReference>
<dbReference type="KEGG" id="tgg:A3K92_02950"/>
<dbReference type="InterPro" id="IPR009000">
    <property type="entry name" value="Transl_B-barrel_sf"/>
</dbReference>
<dbReference type="Gene3D" id="2.40.10.190">
    <property type="entry name" value="translation elongation factor selb, chain A, domain 4"/>
    <property type="match status" value="1"/>
</dbReference>